<dbReference type="EMBL" id="CP030760">
    <property type="protein sequence ID" value="AXA39854.1"/>
    <property type="molecule type" value="Genomic_DNA"/>
</dbReference>
<protein>
    <submittedName>
        <fullName evidence="2">Uncharacterized protein</fullName>
    </submittedName>
</protein>
<evidence type="ECO:0000313" key="2">
    <source>
        <dbReference type="EMBL" id="AXA39854.1"/>
    </source>
</evidence>
<reference evidence="2 3" key="1">
    <citation type="submission" date="2018-07" db="EMBL/GenBank/DDBJ databases">
        <title>Rhizobium leguminosarum strain:ATCC 14479 Genome sequencing and assembly.</title>
        <authorList>
            <person name="Chakraborty R."/>
        </authorList>
    </citation>
    <scope>NUCLEOTIDE SEQUENCE [LARGE SCALE GENOMIC DNA]</scope>
    <source>
        <strain evidence="2 3">ATCC 14479</strain>
    </source>
</reference>
<organism evidence="2 3">
    <name type="scientific">Rhizobium leguminosarum</name>
    <dbReference type="NCBI Taxonomy" id="384"/>
    <lineage>
        <taxon>Bacteria</taxon>
        <taxon>Pseudomonadati</taxon>
        <taxon>Pseudomonadota</taxon>
        <taxon>Alphaproteobacteria</taxon>
        <taxon>Hyphomicrobiales</taxon>
        <taxon>Rhizobiaceae</taxon>
        <taxon>Rhizobium/Agrobacterium group</taxon>
        <taxon>Rhizobium</taxon>
    </lineage>
</organism>
<proteinExistence type="predicted"/>
<evidence type="ECO:0000313" key="3">
    <source>
        <dbReference type="Proteomes" id="UP000251166"/>
    </source>
</evidence>
<dbReference type="RefSeq" id="WP_162710300.1">
    <property type="nucleotide sequence ID" value="NZ_CP030760.1"/>
</dbReference>
<sequence>MGANSTRNRKRMLQESLKASRPENMVHPEERLLPAEFREKLRKNGLVGGALPLFVSNHASYPSGYVISLPEASGGNTLCEYEAYTRDDEGHDQLTRMPSLTLWGKTGNWNVSVWEWVPGPGPGDFTKKQMSLDEALETIRSYFFDPNNEHFKQAELALQERMLGRR</sequence>
<accession>A0A2Z4YEW8</accession>
<dbReference type="AlphaFoldDB" id="A0A2Z4YEW8"/>
<name>A0A2Z4YEW8_RHILE</name>
<dbReference type="Proteomes" id="UP000251166">
    <property type="component" value="Chromosome"/>
</dbReference>
<evidence type="ECO:0000256" key="1">
    <source>
        <dbReference type="SAM" id="MobiDB-lite"/>
    </source>
</evidence>
<feature type="region of interest" description="Disordered" evidence="1">
    <location>
        <begin position="1"/>
        <end position="25"/>
    </location>
</feature>
<gene>
    <name evidence="2" type="ORF">DLJ82_2261</name>
</gene>